<evidence type="ECO:0000313" key="2">
    <source>
        <dbReference type="EMBL" id="SHI51460.1"/>
    </source>
</evidence>
<evidence type="ECO:0000313" key="3">
    <source>
        <dbReference type="Proteomes" id="UP000184292"/>
    </source>
</evidence>
<accession>A0A1M6BRP9</accession>
<dbReference type="GO" id="GO:0006310">
    <property type="term" value="P:DNA recombination"/>
    <property type="evidence" value="ECO:0007669"/>
    <property type="project" value="InterPro"/>
</dbReference>
<dbReference type="InterPro" id="IPR001668">
    <property type="entry name" value="Mob_Pre"/>
</dbReference>
<organism evidence="2 3">
    <name type="scientific">Wenxinia saemankumensis</name>
    <dbReference type="NCBI Taxonomy" id="1447782"/>
    <lineage>
        <taxon>Bacteria</taxon>
        <taxon>Pseudomonadati</taxon>
        <taxon>Pseudomonadota</taxon>
        <taxon>Alphaproteobacteria</taxon>
        <taxon>Rhodobacterales</taxon>
        <taxon>Roseobacteraceae</taxon>
        <taxon>Wenxinia</taxon>
    </lineage>
</organism>
<dbReference type="OrthoDB" id="7586183at2"/>
<proteinExistence type="predicted"/>
<sequence>MASKKHPVVLRFEGMDPSDIGGYEAHRYRKGGDLGHIDRNKPKPRRLIGSETWAEEARAEIELMKVETFAAELEDLDRRNRRKDLEKRQIEGPRDPWRTSRHGPMRELILTANKDWFDQTESSDVEFSTSREELFEERAVAWLRDNFGDDVIHARADLDEQAYHIHAVIMPRATVRKYGTECRVLQPSIHPLIKDYEAAQDSVGEWFSEIGLRRGEKRKQAIRDALNDGRNPPINPRHVRPAEWRAKEEKRLAKKAAELETRERDVVEREDNAEAVLDFADAVAIGKIDTNGQPVNGVSADRSLHLQSPVKKTTLGFATARKAFRAVAMRLGARAEEKAQEHIASEVAEIRAADEIILEITRSFSRDQRERIAQIRRKLTAKIMALDPRANGRPDASKTGDGDPR</sequence>
<keyword evidence="3" id="KW-1185">Reference proteome</keyword>
<dbReference type="EMBL" id="FQYO01000002">
    <property type="protein sequence ID" value="SHI51460.1"/>
    <property type="molecule type" value="Genomic_DNA"/>
</dbReference>
<dbReference type="GO" id="GO:0003677">
    <property type="term" value="F:DNA binding"/>
    <property type="evidence" value="ECO:0007669"/>
    <property type="project" value="InterPro"/>
</dbReference>
<dbReference type="RefSeq" id="WP_139300481.1">
    <property type="nucleotide sequence ID" value="NZ_FQYO01000002.1"/>
</dbReference>
<gene>
    <name evidence="2" type="ORF">SAMN05444417_0818</name>
</gene>
<dbReference type="Proteomes" id="UP000184292">
    <property type="component" value="Unassembled WGS sequence"/>
</dbReference>
<dbReference type="STRING" id="1447782.SAMN05444417_0818"/>
<feature type="compositionally biased region" description="Basic and acidic residues" evidence="1">
    <location>
        <begin position="390"/>
        <end position="405"/>
    </location>
</feature>
<dbReference type="Pfam" id="PF01076">
    <property type="entry name" value="Mob_Pre"/>
    <property type="match status" value="1"/>
</dbReference>
<name>A0A1M6BRP9_9RHOB</name>
<dbReference type="AlphaFoldDB" id="A0A1M6BRP9"/>
<dbReference type="Gene3D" id="3.30.930.30">
    <property type="match status" value="1"/>
</dbReference>
<protein>
    <submittedName>
        <fullName evidence="2">Plasmid recombination enzyme</fullName>
    </submittedName>
</protein>
<feature type="region of interest" description="Disordered" evidence="1">
    <location>
        <begin position="385"/>
        <end position="405"/>
    </location>
</feature>
<reference evidence="2 3" key="1">
    <citation type="submission" date="2016-11" db="EMBL/GenBank/DDBJ databases">
        <authorList>
            <person name="Jaros S."/>
            <person name="Januszkiewicz K."/>
            <person name="Wedrychowicz H."/>
        </authorList>
    </citation>
    <scope>NUCLEOTIDE SEQUENCE [LARGE SCALE GENOMIC DNA]</scope>
    <source>
        <strain evidence="2 3">DSM 100565</strain>
    </source>
</reference>
<dbReference type="CDD" id="cd17242">
    <property type="entry name" value="MobM_relaxase"/>
    <property type="match status" value="1"/>
</dbReference>
<evidence type="ECO:0000256" key="1">
    <source>
        <dbReference type="SAM" id="MobiDB-lite"/>
    </source>
</evidence>